<dbReference type="GO" id="GO:0007165">
    <property type="term" value="P:signal transduction"/>
    <property type="evidence" value="ECO:0007669"/>
    <property type="project" value="UniProtKB-KW"/>
</dbReference>
<dbReference type="eggNOG" id="COG0840">
    <property type="taxonomic scope" value="Bacteria"/>
</dbReference>
<feature type="domain" description="Methyl-accepting transducer" evidence="4">
    <location>
        <begin position="307"/>
        <end position="536"/>
    </location>
</feature>
<dbReference type="GO" id="GO:0016020">
    <property type="term" value="C:membrane"/>
    <property type="evidence" value="ECO:0007669"/>
    <property type="project" value="InterPro"/>
</dbReference>
<dbReference type="HOGENOM" id="CLU_000445_107_26_5"/>
<feature type="domain" description="PAS" evidence="5">
    <location>
        <begin position="25"/>
        <end position="64"/>
    </location>
</feature>
<dbReference type="InterPro" id="IPR003660">
    <property type="entry name" value="HAMP_dom"/>
</dbReference>
<dbReference type="KEGG" id="phl:KKY_2445"/>
<dbReference type="GO" id="GO:0004888">
    <property type="term" value="F:transmembrane signaling receptor activity"/>
    <property type="evidence" value="ECO:0007669"/>
    <property type="project" value="InterPro"/>
</dbReference>
<dbReference type="GO" id="GO:0006935">
    <property type="term" value="P:chemotaxis"/>
    <property type="evidence" value="ECO:0007669"/>
    <property type="project" value="UniProtKB-KW"/>
</dbReference>
<dbReference type="PRINTS" id="PR00260">
    <property type="entry name" value="CHEMTRNSDUCR"/>
</dbReference>
<dbReference type="PROSITE" id="PS50113">
    <property type="entry name" value="PAC"/>
    <property type="match status" value="2"/>
</dbReference>
<keyword evidence="3" id="KW-0807">Transducer</keyword>
<dbReference type="PROSITE" id="PS50112">
    <property type="entry name" value="PAS"/>
    <property type="match status" value="2"/>
</dbReference>
<reference evidence="8 9" key="1">
    <citation type="journal article" date="2012" name="J. Bacteriol.">
        <title>Complete genome sequence of Pelagibacterium halotolerans B2T.</title>
        <authorList>
            <person name="Huo Y.Y."/>
            <person name="Cheng H."/>
            <person name="Han X.F."/>
            <person name="Jiang X.W."/>
            <person name="Sun C."/>
            <person name="Zhang X.Q."/>
            <person name="Zhu X.F."/>
            <person name="Liu Y.F."/>
            <person name="Li P.F."/>
            <person name="Ni P.X."/>
            <person name="Wu M."/>
        </authorList>
    </citation>
    <scope>NUCLEOTIDE SEQUENCE [LARGE SCALE GENOMIC DNA]</scope>
    <source>
        <strain evidence="9">DSM 22347 / JCM 15775 / CGMCC 1.7692 / B2</strain>
    </source>
</reference>
<dbReference type="InterPro" id="IPR013655">
    <property type="entry name" value="PAS_fold_3"/>
</dbReference>
<feature type="domain" description="PAS" evidence="5">
    <location>
        <begin position="147"/>
        <end position="177"/>
    </location>
</feature>
<dbReference type="AlphaFoldDB" id="G4R973"/>
<dbReference type="SUPFAM" id="SSF58104">
    <property type="entry name" value="Methyl-accepting chemotaxis protein (MCP) signaling domain"/>
    <property type="match status" value="1"/>
</dbReference>
<dbReference type="PROSITE" id="PS50885">
    <property type="entry name" value="HAMP"/>
    <property type="match status" value="1"/>
</dbReference>
<feature type="domain" description="PAC" evidence="6">
    <location>
        <begin position="206"/>
        <end position="258"/>
    </location>
</feature>
<keyword evidence="9" id="KW-1185">Reference proteome</keyword>
<name>G4R973_PELHB</name>
<evidence type="ECO:0000259" key="4">
    <source>
        <dbReference type="PROSITE" id="PS50111"/>
    </source>
</evidence>
<feature type="domain" description="HAMP" evidence="7">
    <location>
        <begin position="250"/>
        <end position="302"/>
    </location>
</feature>
<gene>
    <name evidence="8" type="ordered locus">KKY_2445</name>
</gene>
<accession>G4R973</accession>
<keyword evidence="1" id="KW-0145">Chemotaxis</keyword>
<evidence type="ECO:0000256" key="1">
    <source>
        <dbReference type="ARBA" id="ARBA00022500"/>
    </source>
</evidence>
<dbReference type="eggNOG" id="COG2202">
    <property type="taxonomic scope" value="Bacteria"/>
</dbReference>
<dbReference type="InterPro" id="IPR000700">
    <property type="entry name" value="PAS-assoc_C"/>
</dbReference>
<dbReference type="NCBIfam" id="TIGR00229">
    <property type="entry name" value="sensory_box"/>
    <property type="match status" value="2"/>
</dbReference>
<dbReference type="Pfam" id="PF00015">
    <property type="entry name" value="MCPsignal"/>
    <property type="match status" value="1"/>
</dbReference>
<dbReference type="InterPro" id="IPR000014">
    <property type="entry name" value="PAS"/>
</dbReference>
<evidence type="ECO:0000256" key="2">
    <source>
        <dbReference type="ARBA" id="ARBA00029447"/>
    </source>
</evidence>
<dbReference type="SMART" id="SM00283">
    <property type="entry name" value="MA"/>
    <property type="match status" value="1"/>
</dbReference>
<feature type="domain" description="PAC" evidence="6">
    <location>
        <begin position="84"/>
        <end position="136"/>
    </location>
</feature>
<dbReference type="PROSITE" id="PS50111">
    <property type="entry name" value="CHEMOTAXIS_TRANSDUC_2"/>
    <property type="match status" value="1"/>
</dbReference>
<sequence>MFKRQGAASGEAQSKLEAIDRSQAVIEFSLDGTILTANENFLVAMGYGLEEIVGKHHSMFVQPEYAAGQEYRAFWKSLAEGLYQADEFKRVAKGGREIWIQASYNPILDRSGRPVKVIKFATDITAQKLRAADHAAQIAAIGRVQAVIEFTLDGKVVTANQNFLSTLGYGLEEIVGKHHAMFCDPAHSASREYADFWDRLRAGEFVAGEFQRVGKGGRDIWIQASYNPILDPTGKPVKIIKFATDITERKRAEAIISLLTKSLERMAEGDLRGRIEETFTGQYEALRQAYNKTLDQLVDIVSRLKSTSGAVKTATSELLTGANDLADRTTKQAATIEETSAAMEQLSGAVVASAGQARTAADKARSLSASASEGGTVMDEANKAMERISASSAKISNIIGMIDDIAFQTNLLALNASVEAARAGEAGKGFAVVAIEVRRLAQSAADASSEVKALIETSAAEVAGGSRLVEQAAARLLEILQGAEESSTVIEAIAKAAAEQSSAIEEVNGAVRQMDEMTQHNAALVEETNAAIEQTEGQAGELDRIAAVFSVNDQAMPSTAATGSAPRRAYRVDGNAAISSDWEDF</sequence>
<dbReference type="InterPro" id="IPR035965">
    <property type="entry name" value="PAS-like_dom_sf"/>
</dbReference>
<dbReference type="EMBL" id="CP003075">
    <property type="protein sequence ID" value="AEQ52453.1"/>
    <property type="molecule type" value="Genomic_DNA"/>
</dbReference>
<evidence type="ECO:0000256" key="3">
    <source>
        <dbReference type="PROSITE-ProRule" id="PRU00284"/>
    </source>
</evidence>
<evidence type="ECO:0000313" key="8">
    <source>
        <dbReference type="EMBL" id="AEQ52453.1"/>
    </source>
</evidence>
<dbReference type="STRING" id="1082931.KKY_2445"/>
<dbReference type="Gene3D" id="3.30.450.20">
    <property type="entry name" value="PAS domain"/>
    <property type="match status" value="2"/>
</dbReference>
<dbReference type="PATRIC" id="fig|1082931.4.peg.2414"/>
<comment type="similarity">
    <text evidence="2">Belongs to the methyl-accepting chemotaxis (MCP) protein family.</text>
</comment>
<dbReference type="InterPro" id="IPR001610">
    <property type="entry name" value="PAC"/>
</dbReference>
<evidence type="ECO:0000259" key="5">
    <source>
        <dbReference type="PROSITE" id="PS50112"/>
    </source>
</evidence>
<evidence type="ECO:0000259" key="6">
    <source>
        <dbReference type="PROSITE" id="PS50113"/>
    </source>
</evidence>
<dbReference type="CDD" id="cd11386">
    <property type="entry name" value="MCP_signal"/>
    <property type="match status" value="1"/>
</dbReference>
<dbReference type="InterPro" id="IPR004089">
    <property type="entry name" value="MCPsignal_dom"/>
</dbReference>
<dbReference type="SMART" id="SM00091">
    <property type="entry name" value="PAS"/>
    <property type="match status" value="2"/>
</dbReference>
<dbReference type="Gene3D" id="1.10.287.950">
    <property type="entry name" value="Methyl-accepting chemotaxis protein"/>
    <property type="match status" value="1"/>
</dbReference>
<evidence type="ECO:0000259" key="7">
    <source>
        <dbReference type="PROSITE" id="PS50885"/>
    </source>
</evidence>
<dbReference type="CDD" id="cd00130">
    <property type="entry name" value="PAS"/>
    <property type="match status" value="2"/>
</dbReference>
<dbReference type="InterPro" id="IPR004090">
    <property type="entry name" value="Chemotax_Me-accpt_rcpt"/>
</dbReference>
<dbReference type="Pfam" id="PF08447">
    <property type="entry name" value="PAS_3"/>
    <property type="match status" value="2"/>
</dbReference>
<protein>
    <submittedName>
        <fullName evidence="8">Methyl-accepting chemotaxis protein</fullName>
    </submittedName>
</protein>
<evidence type="ECO:0000313" key="9">
    <source>
        <dbReference type="Proteomes" id="UP000008850"/>
    </source>
</evidence>
<dbReference type="InterPro" id="IPR051310">
    <property type="entry name" value="MCP_chemotaxis"/>
</dbReference>
<dbReference type="Proteomes" id="UP000008850">
    <property type="component" value="Chromosome"/>
</dbReference>
<dbReference type="RefSeq" id="WP_014131602.1">
    <property type="nucleotide sequence ID" value="NC_016078.1"/>
</dbReference>
<proteinExistence type="inferred from homology"/>
<dbReference type="PANTHER" id="PTHR43531">
    <property type="entry name" value="PROTEIN ICFG"/>
    <property type="match status" value="1"/>
</dbReference>
<dbReference type="SUPFAM" id="SSF55785">
    <property type="entry name" value="PYP-like sensor domain (PAS domain)"/>
    <property type="match status" value="2"/>
</dbReference>
<dbReference type="SMART" id="SM00086">
    <property type="entry name" value="PAC"/>
    <property type="match status" value="2"/>
</dbReference>
<organism evidence="8 9">
    <name type="scientific">Pelagibacterium halotolerans (strain DSM 22347 / JCM 15775 / CGMCC 1.7692 / B2)</name>
    <dbReference type="NCBI Taxonomy" id="1082931"/>
    <lineage>
        <taxon>Bacteria</taxon>
        <taxon>Pseudomonadati</taxon>
        <taxon>Pseudomonadota</taxon>
        <taxon>Alphaproteobacteria</taxon>
        <taxon>Hyphomicrobiales</taxon>
        <taxon>Devosiaceae</taxon>
        <taxon>Pelagibacterium</taxon>
    </lineage>
</organism>
<dbReference type="PANTHER" id="PTHR43531:SF11">
    <property type="entry name" value="METHYL-ACCEPTING CHEMOTAXIS PROTEIN 3"/>
    <property type="match status" value="1"/>
</dbReference>